<feature type="compositionally biased region" description="Low complexity" evidence="1">
    <location>
        <begin position="598"/>
        <end position="608"/>
    </location>
</feature>
<proteinExistence type="predicted"/>
<dbReference type="Proteomes" id="UP000006906">
    <property type="component" value="Chromosome 8"/>
</dbReference>
<protein>
    <submittedName>
        <fullName evidence="2">Uncharacterized protein</fullName>
    </submittedName>
</protein>
<reference evidence="2 3" key="1">
    <citation type="journal article" date="2007" name="Science">
        <title>The Chlamydomonas genome reveals the evolution of key animal and plant functions.</title>
        <authorList>
            <person name="Merchant S.S."/>
            <person name="Prochnik S.E."/>
            <person name="Vallon O."/>
            <person name="Harris E.H."/>
            <person name="Karpowicz S.J."/>
            <person name="Witman G.B."/>
            <person name="Terry A."/>
            <person name="Salamov A."/>
            <person name="Fritz-Laylin L.K."/>
            <person name="Marechal-Drouard L."/>
            <person name="Marshall W.F."/>
            <person name="Qu L.H."/>
            <person name="Nelson D.R."/>
            <person name="Sanderfoot A.A."/>
            <person name="Spalding M.H."/>
            <person name="Kapitonov V.V."/>
            <person name="Ren Q."/>
            <person name="Ferris P."/>
            <person name="Lindquist E."/>
            <person name="Shapiro H."/>
            <person name="Lucas S.M."/>
            <person name="Grimwood J."/>
            <person name="Schmutz J."/>
            <person name="Cardol P."/>
            <person name="Cerutti H."/>
            <person name="Chanfreau G."/>
            <person name="Chen C.L."/>
            <person name="Cognat V."/>
            <person name="Croft M.T."/>
            <person name="Dent R."/>
            <person name="Dutcher S."/>
            <person name="Fernandez E."/>
            <person name="Fukuzawa H."/>
            <person name="Gonzalez-Ballester D."/>
            <person name="Gonzalez-Halphen D."/>
            <person name="Hallmann A."/>
            <person name="Hanikenne M."/>
            <person name="Hippler M."/>
            <person name="Inwood W."/>
            <person name="Jabbari K."/>
            <person name="Kalanon M."/>
            <person name="Kuras R."/>
            <person name="Lefebvre P.A."/>
            <person name="Lemaire S.D."/>
            <person name="Lobanov A.V."/>
            <person name="Lohr M."/>
            <person name="Manuell A."/>
            <person name="Meier I."/>
            <person name="Mets L."/>
            <person name="Mittag M."/>
            <person name="Mittelmeier T."/>
            <person name="Moroney J.V."/>
            <person name="Moseley J."/>
            <person name="Napoli C."/>
            <person name="Nedelcu A.M."/>
            <person name="Niyogi K."/>
            <person name="Novoselov S.V."/>
            <person name="Paulsen I.T."/>
            <person name="Pazour G."/>
            <person name="Purton S."/>
            <person name="Ral J.P."/>
            <person name="Riano-Pachon D.M."/>
            <person name="Riekhof W."/>
            <person name="Rymarquis L."/>
            <person name="Schroda M."/>
            <person name="Stern D."/>
            <person name="Umen J."/>
            <person name="Willows R."/>
            <person name="Wilson N."/>
            <person name="Zimmer S.L."/>
            <person name="Allmer J."/>
            <person name="Balk J."/>
            <person name="Bisova K."/>
            <person name="Chen C.J."/>
            <person name="Elias M."/>
            <person name="Gendler K."/>
            <person name="Hauser C."/>
            <person name="Lamb M.R."/>
            <person name="Ledford H."/>
            <person name="Long J.C."/>
            <person name="Minagawa J."/>
            <person name="Page M.D."/>
            <person name="Pan J."/>
            <person name="Pootakham W."/>
            <person name="Roje S."/>
            <person name="Rose A."/>
            <person name="Stahlberg E."/>
            <person name="Terauchi A.M."/>
            <person name="Yang P."/>
            <person name="Ball S."/>
            <person name="Bowler C."/>
            <person name="Dieckmann C.L."/>
            <person name="Gladyshev V.N."/>
            <person name="Green P."/>
            <person name="Jorgensen R."/>
            <person name="Mayfield S."/>
            <person name="Mueller-Roeber B."/>
            <person name="Rajamani S."/>
            <person name="Sayre R.T."/>
            <person name="Brokstein P."/>
            <person name="Dubchak I."/>
            <person name="Goodstein D."/>
            <person name="Hornick L."/>
            <person name="Huang Y.W."/>
            <person name="Jhaveri J."/>
            <person name="Luo Y."/>
            <person name="Martinez D."/>
            <person name="Ngau W.C."/>
            <person name="Otillar B."/>
            <person name="Poliakov A."/>
            <person name="Porter A."/>
            <person name="Szajkowski L."/>
            <person name="Werner G."/>
            <person name="Zhou K."/>
            <person name="Grigoriev I.V."/>
            <person name="Rokhsar D.S."/>
            <person name="Grossman A.R."/>
        </authorList>
    </citation>
    <scope>NUCLEOTIDE SEQUENCE [LARGE SCALE GENOMIC DNA]</scope>
    <source>
        <strain evidence="3">CC-503</strain>
    </source>
</reference>
<dbReference type="ExpressionAtlas" id="A0A2K3DGI1">
    <property type="expression patterns" value="baseline and differential"/>
</dbReference>
<feature type="region of interest" description="Disordered" evidence="1">
    <location>
        <begin position="524"/>
        <end position="569"/>
    </location>
</feature>
<organism evidence="2 3">
    <name type="scientific">Chlamydomonas reinhardtii</name>
    <name type="common">Chlamydomonas smithii</name>
    <dbReference type="NCBI Taxonomy" id="3055"/>
    <lineage>
        <taxon>Eukaryota</taxon>
        <taxon>Viridiplantae</taxon>
        <taxon>Chlorophyta</taxon>
        <taxon>core chlorophytes</taxon>
        <taxon>Chlorophyceae</taxon>
        <taxon>CS clade</taxon>
        <taxon>Chlamydomonadales</taxon>
        <taxon>Chlamydomonadaceae</taxon>
        <taxon>Chlamydomonas</taxon>
    </lineage>
</organism>
<dbReference type="RefSeq" id="XP_042921829.1">
    <property type="nucleotide sequence ID" value="XM_043064828.1"/>
</dbReference>
<dbReference type="KEGG" id="cre:CHLRE_08g361700v5"/>
<evidence type="ECO:0000256" key="1">
    <source>
        <dbReference type="SAM" id="MobiDB-lite"/>
    </source>
</evidence>
<dbReference type="AlphaFoldDB" id="A0A2K3DGI1"/>
<evidence type="ECO:0000313" key="3">
    <source>
        <dbReference type="Proteomes" id="UP000006906"/>
    </source>
</evidence>
<dbReference type="Gramene" id="PNW79653">
    <property type="protein sequence ID" value="PNW79653"/>
    <property type="gene ID" value="CHLRE_08g361700v5"/>
</dbReference>
<name>A0A2K3DGI1_CHLRE</name>
<feature type="region of interest" description="Disordered" evidence="1">
    <location>
        <begin position="598"/>
        <end position="622"/>
    </location>
</feature>
<dbReference type="GeneID" id="66054306"/>
<accession>A0A2K3DGI1</accession>
<gene>
    <name evidence="2" type="ORF">CHLRE_08g361700v5</name>
</gene>
<dbReference type="InParanoid" id="A0A2K3DGI1"/>
<dbReference type="EMBL" id="CM008969">
    <property type="protein sequence ID" value="PNW79653.1"/>
    <property type="molecule type" value="Genomic_DNA"/>
</dbReference>
<keyword evidence="3" id="KW-1185">Reference proteome</keyword>
<sequence length="769" mass="79362">MDVAMAKEAPVTLLDVLRVLDMAVRRLTIRMSQRTALAWRPSQRSPMALFPHCNSLSLELINDAPLLRLEERLRNRAAAGGDSEDEVDEPLWFGQDALARMALFGTAAETRARITELSISLSYHGERPALDVASVLAALAPELSALQSITFEGEADPIGMGPGDHVRSALLHAALSTHAPRLHKLVLPSAPGMLRGVGSLAAGCVCLKELWLPLFVNDMPAESLGPVLLRAEEVAGLSALPALETLALRCHDPSPTGANFASLLGARRPRALRRLELVASVPLHAADEAAGAGADGSWPRTPHAHFPPMVAEFEPLPGRIVCVKTDDEFATCVETDFGPAALDRLAGVLVAAVQSLPLRCGLSRLHLRTYALSARALRLRAAAGGEGPQQELEQQGGFGDGATTLARCLGLGGRLPLLAECAELDFLDASTAVSPAAVCAVLRVLGLPADQLCLHHGTWWQSTAQPIGGGNQTVGTAARLLQLVGQVGQAHEQHGKVRLQLETADAQGLLQEAVERLWRAAAPLPGGAASPPQRPGGPGSLVLLRGAPPLPTPPLLKDRHRLQNGNTASADRAARTLCAHMAMRLDALLAQPPAAAAAGSGSATAGAGSSTGGGGAPSRHLEHGRGFASVPCAGALLVECGSPLHAAALAEAVKSTAAATGGGFAAAVIPDGITDAVPYPGACHGWPRCGAVLQLAVLTVLVELWGEAEPTAGSASSGCGGGGSATVRRGLGGAALGRMRRLLELDAEAAGLWGAVCEKVDDDEDGMLV</sequence>
<dbReference type="OrthoDB" id="559429at2759"/>
<evidence type="ECO:0000313" key="2">
    <source>
        <dbReference type="EMBL" id="PNW79653.1"/>
    </source>
</evidence>